<proteinExistence type="inferred from homology"/>
<dbReference type="Gene3D" id="3.90.550.10">
    <property type="entry name" value="Spore Coat Polysaccharide Biosynthesis Protein SpsA, Chain A"/>
    <property type="match status" value="1"/>
</dbReference>
<dbReference type="SUPFAM" id="SSF53448">
    <property type="entry name" value="Nucleotide-diphospho-sugar transferases"/>
    <property type="match status" value="1"/>
</dbReference>
<evidence type="ECO:0000256" key="9">
    <source>
        <dbReference type="ARBA" id="ARBA00048128"/>
    </source>
</evidence>
<evidence type="ECO:0000259" key="10">
    <source>
        <dbReference type="Pfam" id="PF00483"/>
    </source>
</evidence>
<dbReference type="RefSeq" id="WP_271434713.1">
    <property type="nucleotide sequence ID" value="NZ_CP073355.1"/>
</dbReference>
<dbReference type="EMBL" id="CP073355">
    <property type="protein sequence ID" value="URA09579.1"/>
    <property type="molecule type" value="Genomic_DNA"/>
</dbReference>
<evidence type="ECO:0000256" key="7">
    <source>
        <dbReference type="ARBA" id="ARBA00031959"/>
    </source>
</evidence>
<reference evidence="11" key="1">
    <citation type="submission" date="2021-04" db="EMBL/GenBank/DDBJ databases">
        <authorList>
            <person name="Postec A."/>
        </authorList>
    </citation>
    <scope>NUCLEOTIDE SEQUENCE</scope>
    <source>
        <strain evidence="11">F1F22</strain>
    </source>
</reference>
<dbReference type="PANTHER" id="PTHR43197:SF1">
    <property type="entry name" value="UTP--GLUCOSE-1-PHOSPHATE URIDYLYLTRANSFERASE"/>
    <property type="match status" value="1"/>
</dbReference>
<evidence type="ECO:0000256" key="2">
    <source>
        <dbReference type="ARBA" id="ARBA00012415"/>
    </source>
</evidence>
<dbReference type="EC" id="2.7.7.9" evidence="2"/>
<dbReference type="PANTHER" id="PTHR43197">
    <property type="entry name" value="UTP--GLUCOSE-1-PHOSPHATE URIDYLYLTRANSFERASE"/>
    <property type="match status" value="1"/>
</dbReference>
<evidence type="ECO:0000313" key="11">
    <source>
        <dbReference type="EMBL" id="URA09579.1"/>
    </source>
</evidence>
<dbReference type="Pfam" id="PF00483">
    <property type="entry name" value="NTP_transferase"/>
    <property type="match status" value="1"/>
</dbReference>
<gene>
    <name evidence="11" type="ORF">KDW03_08795</name>
</gene>
<keyword evidence="5" id="KW-0548">Nucleotidyltransferase</keyword>
<dbReference type="GO" id="GO:0003983">
    <property type="term" value="F:UTP:glucose-1-phosphate uridylyltransferase activity"/>
    <property type="evidence" value="ECO:0007669"/>
    <property type="project" value="UniProtKB-EC"/>
</dbReference>
<evidence type="ECO:0000313" key="12">
    <source>
        <dbReference type="Proteomes" id="UP001056539"/>
    </source>
</evidence>
<name>A0AAX3BC65_9SPIR</name>
<dbReference type="KEGG" id="taqu:KDW03_08795"/>
<dbReference type="InterPro" id="IPR005771">
    <property type="entry name" value="GalU_uridylyltTrfase_bac/arc"/>
</dbReference>
<dbReference type="GO" id="GO:0006011">
    <property type="term" value="P:UDP-alpha-D-glucose metabolic process"/>
    <property type="evidence" value="ECO:0007669"/>
    <property type="project" value="InterPro"/>
</dbReference>
<dbReference type="AlphaFoldDB" id="A0AAX3BC65"/>
<comment type="catalytic activity">
    <reaction evidence="9">
        <text>alpha-D-glucose 1-phosphate + UTP + H(+) = UDP-alpha-D-glucose + diphosphate</text>
        <dbReference type="Rhea" id="RHEA:19889"/>
        <dbReference type="ChEBI" id="CHEBI:15378"/>
        <dbReference type="ChEBI" id="CHEBI:33019"/>
        <dbReference type="ChEBI" id="CHEBI:46398"/>
        <dbReference type="ChEBI" id="CHEBI:58601"/>
        <dbReference type="ChEBI" id="CHEBI:58885"/>
        <dbReference type="EC" id="2.7.7.9"/>
    </reaction>
</comment>
<comment type="similarity">
    <text evidence="1">Belongs to the UDPGP type 2 family.</text>
</comment>
<evidence type="ECO:0000256" key="6">
    <source>
        <dbReference type="ARBA" id="ARBA00031455"/>
    </source>
</evidence>
<dbReference type="InterPro" id="IPR029044">
    <property type="entry name" value="Nucleotide-diphossugar_trans"/>
</dbReference>
<feature type="domain" description="Nucleotidyl transferase" evidence="10">
    <location>
        <begin position="2"/>
        <end position="256"/>
    </location>
</feature>
<evidence type="ECO:0000256" key="8">
    <source>
        <dbReference type="ARBA" id="ARBA00032341"/>
    </source>
</evidence>
<evidence type="ECO:0000256" key="1">
    <source>
        <dbReference type="ARBA" id="ARBA00006890"/>
    </source>
</evidence>
<evidence type="ECO:0000256" key="5">
    <source>
        <dbReference type="ARBA" id="ARBA00022695"/>
    </source>
</evidence>
<dbReference type="Proteomes" id="UP001056539">
    <property type="component" value="Chromosome"/>
</dbReference>
<sequence>MKGVIVAAGYGSRFLPLTKTLPKELLPLYDKTLLDMILDEFEEAGIRDIIIITSRRKKVLEDYLDREIELETVFTREKKTKHLDAIKPRDVNITFIRQQEMKGTGHALLLLKPWIKDEPFVVAYPDDIVLHTPGLSSQLLTMYAKHPSNYLVVREEHENISRYGVVAGKLEGETVSVSRIVEKPAPQDAPSNWVSIGRYLFEPELLSLLEEGWRHHTTGEFYHIDAINTLASRGKMRALPMQGMMLDTGEPESYLYSLLLYCQHHPKASQVVKRFFEKDYQKEI</sequence>
<keyword evidence="4 11" id="KW-0808">Transferase</keyword>
<keyword evidence="12" id="KW-1185">Reference proteome</keyword>
<evidence type="ECO:0000256" key="4">
    <source>
        <dbReference type="ARBA" id="ARBA00022679"/>
    </source>
</evidence>
<reference evidence="11" key="2">
    <citation type="submission" date="2022-06" db="EMBL/GenBank/DDBJ databases">
        <title>Thermospira aquatica gen. nov., sp. nov.</title>
        <authorList>
            <person name="Ben Ali Gam Z."/>
            <person name="Labat M."/>
        </authorList>
    </citation>
    <scope>NUCLEOTIDE SEQUENCE</scope>
    <source>
        <strain evidence="11">F1F22</strain>
    </source>
</reference>
<dbReference type="InterPro" id="IPR005835">
    <property type="entry name" value="NTP_transferase_dom"/>
</dbReference>
<accession>A0AAX3BC65</accession>
<organism evidence="11 12">
    <name type="scientific">Thermospira aquatica</name>
    <dbReference type="NCBI Taxonomy" id="2828656"/>
    <lineage>
        <taxon>Bacteria</taxon>
        <taxon>Pseudomonadati</taxon>
        <taxon>Spirochaetota</taxon>
        <taxon>Spirochaetia</taxon>
        <taxon>Brevinematales</taxon>
        <taxon>Thermospiraceae</taxon>
        <taxon>Thermospira</taxon>
    </lineage>
</organism>
<protein>
    <recommendedName>
        <fullName evidence="3">UTP--glucose-1-phosphate uridylyltransferase</fullName>
        <ecNumber evidence="2">2.7.7.9</ecNumber>
    </recommendedName>
    <alternativeName>
        <fullName evidence="6">Alpha-D-glucosyl-1-phosphate uridylyltransferase</fullName>
    </alternativeName>
    <alternativeName>
        <fullName evidence="7">UDP-glucose pyrophosphorylase</fullName>
    </alternativeName>
    <alternativeName>
        <fullName evidence="8">Uridine diphosphoglucose pyrophosphorylase</fullName>
    </alternativeName>
</protein>
<evidence type="ECO:0000256" key="3">
    <source>
        <dbReference type="ARBA" id="ARBA00019048"/>
    </source>
</evidence>